<evidence type="ECO:0000256" key="2">
    <source>
        <dbReference type="ARBA" id="ARBA00004300"/>
    </source>
</evidence>
<dbReference type="KEGG" id="dpl:KGM_201246"/>
<feature type="coiled-coil region" evidence="8">
    <location>
        <begin position="435"/>
        <end position="514"/>
    </location>
</feature>
<evidence type="ECO:0000313" key="9">
    <source>
        <dbReference type="EMBL" id="OWR52871.1"/>
    </source>
</evidence>
<dbReference type="FunCoup" id="A0A212FGJ7">
    <property type="interactions" value="48"/>
</dbReference>
<keyword evidence="5 8" id="KW-0175">Coiled coil</keyword>
<feature type="coiled-coil region" evidence="8">
    <location>
        <begin position="1881"/>
        <end position="1943"/>
    </location>
</feature>
<evidence type="ECO:0000313" key="10">
    <source>
        <dbReference type="Proteomes" id="UP000007151"/>
    </source>
</evidence>
<dbReference type="eggNOG" id="ENOG502QPTZ">
    <property type="taxonomic scope" value="Eukaryota"/>
</dbReference>
<dbReference type="GO" id="GO:1905515">
    <property type="term" value="P:non-motile cilium assembly"/>
    <property type="evidence" value="ECO:0007669"/>
    <property type="project" value="TreeGrafter"/>
</dbReference>
<name>A0A212FGJ7_DANPL</name>
<dbReference type="GO" id="GO:0034451">
    <property type="term" value="C:centriolar satellite"/>
    <property type="evidence" value="ECO:0007669"/>
    <property type="project" value="TreeGrafter"/>
</dbReference>
<dbReference type="GO" id="GO:0035869">
    <property type="term" value="C:ciliary transition zone"/>
    <property type="evidence" value="ECO:0007669"/>
    <property type="project" value="TreeGrafter"/>
</dbReference>
<evidence type="ECO:0000256" key="1">
    <source>
        <dbReference type="ARBA" id="ARBA00004120"/>
    </source>
</evidence>
<feature type="coiled-coil region" evidence="8">
    <location>
        <begin position="1371"/>
        <end position="1463"/>
    </location>
</feature>
<comment type="caution">
    <text evidence="9">The sequence shown here is derived from an EMBL/GenBank/DDBJ whole genome shotgun (WGS) entry which is preliminary data.</text>
</comment>
<protein>
    <submittedName>
        <fullName evidence="9">Centrosomal protein of</fullName>
    </submittedName>
</protein>
<dbReference type="EMBL" id="AGBW02008651">
    <property type="protein sequence ID" value="OWR52871.1"/>
    <property type="molecule type" value="Genomic_DNA"/>
</dbReference>
<dbReference type="STRING" id="278856.A0A212FGJ7"/>
<dbReference type="InterPro" id="IPR026201">
    <property type="entry name" value="Cep290"/>
</dbReference>
<keyword evidence="6" id="KW-0206">Cytoskeleton</keyword>
<dbReference type="GO" id="GO:1905349">
    <property type="term" value="P:ciliary transition zone assembly"/>
    <property type="evidence" value="ECO:0007669"/>
    <property type="project" value="TreeGrafter"/>
</dbReference>
<dbReference type="PANTHER" id="PTHR18879:SF20">
    <property type="entry name" value="CENTROSOMAL PROTEIN OF 290 KDA"/>
    <property type="match status" value="1"/>
</dbReference>
<feature type="coiled-coil region" evidence="8">
    <location>
        <begin position="910"/>
        <end position="987"/>
    </location>
</feature>
<reference evidence="9 10" key="1">
    <citation type="journal article" date="2011" name="Cell">
        <title>The monarch butterfly genome yields insights into long-distance migration.</title>
        <authorList>
            <person name="Zhan S."/>
            <person name="Merlin C."/>
            <person name="Boore J.L."/>
            <person name="Reppert S.M."/>
        </authorList>
    </citation>
    <scope>NUCLEOTIDE SEQUENCE [LARGE SCALE GENOMIC DNA]</scope>
    <source>
        <strain evidence="9">F-2</strain>
    </source>
</reference>
<organism evidence="9 10">
    <name type="scientific">Danaus plexippus plexippus</name>
    <dbReference type="NCBI Taxonomy" id="278856"/>
    <lineage>
        <taxon>Eukaryota</taxon>
        <taxon>Metazoa</taxon>
        <taxon>Ecdysozoa</taxon>
        <taxon>Arthropoda</taxon>
        <taxon>Hexapoda</taxon>
        <taxon>Insecta</taxon>
        <taxon>Pterygota</taxon>
        <taxon>Neoptera</taxon>
        <taxon>Endopterygota</taxon>
        <taxon>Lepidoptera</taxon>
        <taxon>Glossata</taxon>
        <taxon>Ditrysia</taxon>
        <taxon>Papilionoidea</taxon>
        <taxon>Nymphalidae</taxon>
        <taxon>Danainae</taxon>
        <taxon>Danaini</taxon>
        <taxon>Danaina</taxon>
        <taxon>Danaus</taxon>
        <taxon>Danaus</taxon>
    </lineage>
</organism>
<feature type="coiled-coil region" evidence="8">
    <location>
        <begin position="1538"/>
        <end position="1579"/>
    </location>
</feature>
<keyword evidence="4" id="KW-0970">Cilium biogenesis/degradation</keyword>
<evidence type="ECO:0000256" key="7">
    <source>
        <dbReference type="ARBA" id="ARBA00023273"/>
    </source>
</evidence>
<evidence type="ECO:0000256" key="5">
    <source>
        <dbReference type="ARBA" id="ARBA00023054"/>
    </source>
</evidence>
<keyword evidence="7" id="KW-0966">Cell projection</keyword>
<dbReference type="Proteomes" id="UP000007151">
    <property type="component" value="Unassembled WGS sequence"/>
</dbReference>
<dbReference type="PANTHER" id="PTHR18879">
    <property type="entry name" value="CENTROSOMAL PROTEIN OF 290 KDA"/>
    <property type="match status" value="1"/>
</dbReference>
<keyword evidence="10" id="KW-1185">Reference proteome</keyword>
<accession>A0A212FGJ7</accession>
<comment type="subcellular location">
    <subcellularLocation>
        <location evidence="1">Cytoplasm</location>
        <location evidence="1">Cytoskeleton</location>
        <location evidence="1">Cilium basal body</location>
    </subcellularLocation>
    <subcellularLocation>
        <location evidence="2">Cytoplasm</location>
        <location evidence="2">Cytoskeleton</location>
        <location evidence="2">Microtubule organizing center</location>
        <location evidence="2">Centrosome</location>
    </subcellularLocation>
</comment>
<dbReference type="InParanoid" id="A0A212FGJ7"/>
<sequence length="1950" mass="227660">MAMDWREILRFSEKELRESEKDKLCEGLSWMEVDDIELNFTDLKILFKVAQDVLKYKNEQVNSAMDKLNKTKRKIRTKERGTLTESPAKSSDSVLETIEHQEEIIKANKYILEQLYIDIAELEGRKNKHEKDNDFEHESNSSRATLSEMNAIATLENELSKKNRHIRKLLTDVKILEEENATLKEKLIVFKDKLKESTLLIENLTEQLFNLNNENSNIKDSLGKAEEEKANMLVEIETLNSEIKNKRNKTERNDEDIKLKLQHFKNLAKTQKQEITQKIKENNQLKEKLERISKCLSSPKELTKKQDDSKNIELQEKLTEASQQMMKSANIIQSLKEENRRLKIMIEDIPEHSISEQKNESDDGKERNLINKLKRKIKCLNIALQGSEEMLAVREKEITEITAQLQLLRSDEGINALIDSIKDKKKHLRVRDEGIKSLVQEVNKLNDVINELQLENEAMREKLNLPDNTKIETHGIMKRYKDIETQNIELHKKVRDYEDRLINIELDNREKKAKRSKAKSIAITQTCDEIREHDRLSKEANISEENLNINDILEENEGLRNGLTDILNLLKDNRSTAGVLLLECPSLEALLNSMEARKASGWFSPHMKTVMELKAALGGKDALLSALHESRQETFDVLKKLEIEKQRYSDLEEKIKENNNIDKVNETGVDLNKFGSWMTDDDFKNIDINNTKQVAGLIDTGNALFENDLKQTLRYFQEKFCQLFDNFTSLSISASDDSSKWNIQEEKYKAEIENLKSHIDEHEDDSNLSPGLLTITNDNIERKYTYLEDLYKKMRTDKENIKNEYLELKRERLIETSEYERKIQNLLLSVLNLTDRLRNTVPLEVFFKQREDHNKFIIKYRNVLETNISRAIGNEELLQHLDDIKMDILNRFYKEGDQKVTPVKIEEVEQNIYQEQLKKLIIEVTEKNNEIEKLRNTISELQLAESQLTDKILNCDSNQFDYYKNEIEKRNEENHMMKEKYQDTKTELDKIYLELQSYKHKELANDIEINMLRHQILDLQSSGDNKAIIARLSGEVLLAQLQVTESYEKIDSLKIALNNEKQLRAETEDVLMSRQKVFEIYSKRNDNKLRNMSQLIDTMRELYQGHLPLVSVETFLHKLEDIKLKSNEVNEKLNDINDLQTNLLTKYSIYNNILELLEKKCPDNDTCSHKLKNMITENMQKRETELCKKKLVSADEAYKSVLERCDYLEKTLISVNQGFKVVEDVDKNATRVADCNNDLKVENVPSEDEMSSISSCSRKSRTFTLSPPKVTNEGKTCTSVIANNEPKKLLHEQTQTNFTHMKKTSITQTDDDQYVNDLKTKLNNSILRGNEKDKIIEEIEAIAQQKDRDMAIMTKKCLEQEKAYDLLSNINIQKDDLIKNLQETIQTLKNDIADVKSTHIKQINRIRETADVENKMVTDTLKKIEVDKNNVIAEYKDLLDKEREEYSKTVKGLQGKARELQMKLDQRDSTATRRLLRYVLTNKYYNRISDLETKIFKVQSDFEGSQAELVSQKSELERWKILASERLTKMEQLSTQLKERHNDEMESYKAENRHWLSQLSETQREHMELRHRLSEQKTLHLRQIADKDALIDRLRTVVNNLKSQILNMQTMLTVNDPSFDLSAIVEVDEVSEVVSQQGSDRLELKFESTVDLTETEDELKMPSSSTAIWQEPLIDRLRREKQMIHKQNLALRRQVKVLVARERRARLDSQNLKNQVFRISTSGAKTPSVESRALQSKVASLQAQLAGVRRDAATSLALWDKWKRAQQASDRWQMRYEEKCQENNKLDMSLNLMKSAVARLEKEKRVLLLRLSETKLIGLYPGLYRGFVWELPEEAQLSIEKQDSECPEKALVPCSVLPVSSRALVERVEAQQRRIVALELAEKVRIQAECYRTEISNLKRTILEKDSLLERSRDMLRVAAEREEHLLRENTQLRHRLEQLTEIKDGRRSA</sequence>
<evidence type="ECO:0000256" key="4">
    <source>
        <dbReference type="ARBA" id="ARBA00022794"/>
    </source>
</evidence>
<proteinExistence type="predicted"/>
<gene>
    <name evidence="9" type="ORF">KGM_201246</name>
</gene>
<keyword evidence="3" id="KW-0963">Cytoplasm</keyword>
<dbReference type="GO" id="GO:0097711">
    <property type="term" value="P:ciliary basal body-plasma membrane docking"/>
    <property type="evidence" value="ECO:0007669"/>
    <property type="project" value="TreeGrafter"/>
</dbReference>
<evidence type="ECO:0000256" key="6">
    <source>
        <dbReference type="ARBA" id="ARBA00023212"/>
    </source>
</evidence>
<feature type="coiled-coil region" evidence="8">
    <location>
        <begin position="112"/>
        <end position="338"/>
    </location>
</feature>
<evidence type="ECO:0000256" key="8">
    <source>
        <dbReference type="SAM" id="Coils"/>
    </source>
</evidence>
<evidence type="ECO:0000256" key="3">
    <source>
        <dbReference type="ARBA" id="ARBA00022490"/>
    </source>
</evidence>